<dbReference type="RefSeq" id="XP_003328257.2">
    <property type="nucleotide sequence ID" value="XM_003328209.2"/>
</dbReference>
<reference key="1">
    <citation type="submission" date="2007-01" db="EMBL/GenBank/DDBJ databases">
        <title>The Genome Sequence of Puccinia graminis f. sp. tritici Strain CRL 75-36-700-3.</title>
        <authorList>
            <consortium name="The Broad Institute Genome Sequencing Platform"/>
            <person name="Birren B."/>
            <person name="Lander E."/>
            <person name="Galagan J."/>
            <person name="Nusbaum C."/>
            <person name="Devon K."/>
            <person name="Cuomo C."/>
            <person name="Jaffe D."/>
            <person name="Butler J."/>
            <person name="Alvarez P."/>
            <person name="Gnerre S."/>
            <person name="Grabherr M."/>
            <person name="Mauceli E."/>
            <person name="Brockman W."/>
            <person name="Young S."/>
            <person name="LaButti K."/>
            <person name="Sykes S."/>
            <person name="DeCaprio D."/>
            <person name="Crawford M."/>
            <person name="Koehrsen M."/>
            <person name="Engels R."/>
            <person name="Montgomery P."/>
            <person name="Pearson M."/>
            <person name="Howarth C."/>
            <person name="Larson L."/>
            <person name="White J."/>
            <person name="Zeng Q."/>
            <person name="Kodira C."/>
            <person name="Yandava C."/>
            <person name="Alvarado L."/>
            <person name="O'Leary S."/>
            <person name="Szabo L."/>
            <person name="Dean R."/>
            <person name="Schein J."/>
        </authorList>
    </citation>
    <scope>NUCLEOTIDE SEQUENCE</scope>
    <source>
        <strain>CRL 75-36-700-3</strain>
    </source>
</reference>
<dbReference type="AlphaFoldDB" id="E3KHR3"/>
<dbReference type="STRING" id="418459.E3KHR3"/>
<protein>
    <recommendedName>
        <fullName evidence="3">Rhodanese domain-containing protein</fullName>
    </recommendedName>
</protein>
<dbReference type="CDD" id="cd01448">
    <property type="entry name" value="TST_Repeat_1"/>
    <property type="match status" value="1"/>
</dbReference>
<gene>
    <name evidence="4" type="ORF">PGTG_09551</name>
</gene>
<dbReference type="InterPro" id="IPR036873">
    <property type="entry name" value="Rhodanese-like_dom_sf"/>
</dbReference>
<dbReference type="SMART" id="SM00450">
    <property type="entry name" value="RHOD"/>
    <property type="match status" value="2"/>
</dbReference>
<dbReference type="VEuPathDB" id="FungiDB:PGTG_09551"/>
<keyword evidence="2" id="KW-0677">Repeat</keyword>
<keyword evidence="5" id="KW-1185">Reference proteome</keyword>
<dbReference type="GeneID" id="10532520"/>
<name>E3KHR3_PUCGT</name>
<evidence type="ECO:0000256" key="1">
    <source>
        <dbReference type="ARBA" id="ARBA00022679"/>
    </source>
</evidence>
<evidence type="ECO:0000256" key="2">
    <source>
        <dbReference type="ARBA" id="ARBA00022737"/>
    </source>
</evidence>
<proteinExistence type="predicted"/>
<dbReference type="PANTHER" id="PTHR11364:SF27">
    <property type="entry name" value="SULFURTRANSFERASE"/>
    <property type="match status" value="1"/>
</dbReference>
<dbReference type="InterPro" id="IPR001763">
    <property type="entry name" value="Rhodanese-like_dom"/>
</dbReference>
<dbReference type="GO" id="GO:0004792">
    <property type="term" value="F:thiosulfate-cyanide sulfurtransferase activity"/>
    <property type="evidence" value="ECO:0000318"/>
    <property type="project" value="GO_Central"/>
</dbReference>
<reference evidence="5" key="2">
    <citation type="journal article" date="2011" name="Proc. Natl. Acad. Sci. U.S.A.">
        <title>Obligate biotrophy features unraveled by the genomic analysis of rust fungi.</title>
        <authorList>
            <person name="Duplessis S."/>
            <person name="Cuomo C.A."/>
            <person name="Lin Y.-C."/>
            <person name="Aerts A."/>
            <person name="Tisserant E."/>
            <person name="Veneault-Fourrey C."/>
            <person name="Joly D.L."/>
            <person name="Hacquard S."/>
            <person name="Amselem J."/>
            <person name="Cantarel B.L."/>
            <person name="Chiu R."/>
            <person name="Coutinho P.M."/>
            <person name="Feau N."/>
            <person name="Field M."/>
            <person name="Frey P."/>
            <person name="Gelhaye E."/>
            <person name="Goldberg J."/>
            <person name="Grabherr M.G."/>
            <person name="Kodira C.D."/>
            <person name="Kohler A."/>
            <person name="Kuees U."/>
            <person name="Lindquist E.A."/>
            <person name="Lucas S.M."/>
            <person name="Mago R."/>
            <person name="Mauceli E."/>
            <person name="Morin E."/>
            <person name="Murat C."/>
            <person name="Pangilinan J.L."/>
            <person name="Park R."/>
            <person name="Pearson M."/>
            <person name="Quesneville H."/>
            <person name="Rouhier N."/>
            <person name="Sakthikumar S."/>
            <person name="Salamov A.A."/>
            <person name="Schmutz J."/>
            <person name="Selles B."/>
            <person name="Shapiro H."/>
            <person name="Tanguay P."/>
            <person name="Tuskan G.A."/>
            <person name="Henrissat B."/>
            <person name="Van de Peer Y."/>
            <person name="Rouze P."/>
            <person name="Ellis J.G."/>
            <person name="Dodds P.N."/>
            <person name="Schein J.E."/>
            <person name="Zhong S."/>
            <person name="Hamelin R.C."/>
            <person name="Grigoriev I.V."/>
            <person name="Szabo L.J."/>
            <person name="Martin F."/>
        </authorList>
    </citation>
    <scope>NUCLEOTIDE SEQUENCE [LARGE SCALE GENOMIC DNA]</scope>
    <source>
        <strain evidence="5">CRL 75-36-700-3 / race SCCL</strain>
    </source>
</reference>
<dbReference type="eggNOG" id="KOG1529">
    <property type="taxonomic scope" value="Eukaryota"/>
</dbReference>
<evidence type="ECO:0000259" key="3">
    <source>
        <dbReference type="PROSITE" id="PS50206"/>
    </source>
</evidence>
<dbReference type="FunCoup" id="E3KHR3">
    <property type="interactions" value="306"/>
</dbReference>
<dbReference type="EMBL" id="DS178288">
    <property type="protein sequence ID" value="EFP83838.2"/>
    <property type="molecule type" value="Genomic_DNA"/>
</dbReference>
<dbReference type="GO" id="GO:0005739">
    <property type="term" value="C:mitochondrion"/>
    <property type="evidence" value="ECO:0000318"/>
    <property type="project" value="GO_Central"/>
</dbReference>
<dbReference type="Proteomes" id="UP000008783">
    <property type="component" value="Unassembled WGS sequence"/>
</dbReference>
<dbReference type="KEGG" id="pgr:PGTG_09551"/>
<evidence type="ECO:0000313" key="5">
    <source>
        <dbReference type="Proteomes" id="UP000008783"/>
    </source>
</evidence>
<accession>E3KHR3</accession>
<feature type="domain" description="Rhodanese" evidence="3">
    <location>
        <begin position="70"/>
        <end position="195"/>
    </location>
</feature>
<dbReference type="FunFam" id="3.40.250.10:FF:000064">
    <property type="entry name" value="Chromosome 1, whole genome shotgun sequence"/>
    <property type="match status" value="1"/>
</dbReference>
<feature type="domain" description="Rhodanese" evidence="3">
    <location>
        <begin position="235"/>
        <end position="368"/>
    </location>
</feature>
<dbReference type="GO" id="GO:0016784">
    <property type="term" value="F:3-mercaptopyruvate sulfurtransferase activity"/>
    <property type="evidence" value="ECO:0000318"/>
    <property type="project" value="GO_Central"/>
</dbReference>
<sequence>MSILLTSSFIPTSIRYNTSWSKNLVAKQTVLARFACQPISIRTFHSSKMANNHSQQVVSLVSPQEVQAHGIKNYKVLDGSFHLPNSGRSVLDEFKKGPRLPHARLFDHETIADTSYTIDGTGTKLGHMQPDLTTFKREVERLGLTRNDHILVYDSVGIFSAPRAAWLLNAYGHPQVSVLDGGLPRWIKEECPVETGSPVDPEPSEYTLPGFDEALARGKVISYDDLVRNFKETAEEERMSVFDARPRGRFLGADPEPRPGLSSGHMPHALSLPFTSLLTQPSDAEPYRKYLSPDKLEKVFLETLNHDHQKWEQIKAGQKGVVVSCGSGMTACIIWLAIRLCSPTAANRVTLYDESWDRLRTQERRPNHQRLSNNILIVTFFFFF</sequence>
<dbReference type="SUPFAM" id="SSF52821">
    <property type="entry name" value="Rhodanese/Cell cycle control phosphatase"/>
    <property type="match status" value="2"/>
</dbReference>
<dbReference type="OrthoDB" id="270167at2759"/>
<evidence type="ECO:0000313" key="4">
    <source>
        <dbReference type="EMBL" id="EFP83838.2"/>
    </source>
</evidence>
<dbReference type="PANTHER" id="PTHR11364">
    <property type="entry name" value="THIOSULFATE SULFERTANSFERASE"/>
    <property type="match status" value="1"/>
</dbReference>
<keyword evidence="1" id="KW-0808">Transferase</keyword>
<dbReference type="Gene3D" id="3.40.250.10">
    <property type="entry name" value="Rhodanese-like domain"/>
    <property type="match status" value="2"/>
</dbReference>
<dbReference type="Pfam" id="PF00581">
    <property type="entry name" value="Rhodanese"/>
    <property type="match status" value="1"/>
</dbReference>
<dbReference type="InParanoid" id="E3KHR3"/>
<dbReference type="InterPro" id="IPR045078">
    <property type="entry name" value="TST/MPST-like"/>
</dbReference>
<dbReference type="PROSITE" id="PS50206">
    <property type="entry name" value="RHODANESE_3"/>
    <property type="match status" value="2"/>
</dbReference>
<organism evidence="4 5">
    <name type="scientific">Puccinia graminis f. sp. tritici (strain CRL 75-36-700-3 / race SCCL)</name>
    <name type="common">Black stem rust fungus</name>
    <dbReference type="NCBI Taxonomy" id="418459"/>
    <lineage>
        <taxon>Eukaryota</taxon>
        <taxon>Fungi</taxon>
        <taxon>Dikarya</taxon>
        <taxon>Basidiomycota</taxon>
        <taxon>Pucciniomycotina</taxon>
        <taxon>Pucciniomycetes</taxon>
        <taxon>Pucciniales</taxon>
        <taxon>Pucciniaceae</taxon>
        <taxon>Puccinia</taxon>
    </lineage>
</organism>